<dbReference type="InterPro" id="IPR017740">
    <property type="entry name" value="TssA-like"/>
</dbReference>
<dbReference type="PANTHER" id="PTHR37951:SF1">
    <property type="entry name" value="TYPE VI SECRETION SYSTEM COMPONENT TSSA1"/>
    <property type="match status" value="1"/>
</dbReference>
<organism evidence="2">
    <name type="scientific">Yersinia enterocolitica</name>
    <dbReference type="NCBI Taxonomy" id="630"/>
    <lineage>
        <taxon>Bacteria</taxon>
        <taxon>Pseudomonadati</taxon>
        <taxon>Pseudomonadota</taxon>
        <taxon>Gammaproteobacteria</taxon>
        <taxon>Enterobacterales</taxon>
        <taxon>Yersiniaceae</taxon>
        <taxon>Yersinia</taxon>
    </lineage>
</organism>
<sequence length="347" mass="39075">MKIDFDALLAPINDVAPCGSNIEYEQVYDDIRRARESDPDYLPQGEWATELRVADWAKVVKLSSKVLCDESKDLQVACWFIEGITQQQGITGLLSGMAFLQQFTTRYWDDCWPALAEDGHAFRQSSLNRLDRELALLLKMYPMLGQQESSLDYWQKVVAREHQGAPKKDDETSVDGDDFSMASYNRWAAALSAEKLISLKDNLQELTATLVIFEQQYSQLNPDADSTALGQTRQVIVEMQEWAQRMLDRLGPIYSEAAAESSGEQPVVGHPDSGMTRHGMTRGAAINQILTIADFFRQTEPSSPLPLLLERAARWGGMTLSEWLEEMLQDDNSLQSINNVLKGQQSE</sequence>
<dbReference type="PANTHER" id="PTHR37951">
    <property type="entry name" value="CYTOPLASMIC PROTEIN-RELATED"/>
    <property type="match status" value="1"/>
</dbReference>
<dbReference type="AlphaFoldDB" id="F2Q849"/>
<dbReference type="InterPro" id="IPR010657">
    <property type="entry name" value="ImpA_N"/>
</dbReference>
<feature type="domain" description="ImpA N-terminal" evidence="1">
    <location>
        <begin position="9"/>
        <end position="130"/>
    </location>
</feature>
<gene>
    <name evidence="2" type="ORF">Y69_0034</name>
</gene>
<proteinExistence type="predicted"/>
<dbReference type="Pfam" id="PF06812">
    <property type="entry name" value="ImpA_N"/>
    <property type="match status" value="1"/>
</dbReference>
<dbReference type="EMBL" id="FN298493">
    <property type="protein sequence ID" value="CAX67780.1"/>
    <property type="molecule type" value="Genomic_DNA"/>
</dbReference>
<accession>F2Q849</accession>
<reference evidence="2" key="1">
    <citation type="submission" date="2009-04" db="EMBL/GenBank/DDBJ databases">
        <title>Novel enterobacterial integrative and conjugative elements (ICEs), including a mobilisable relateive of SPI-7.</title>
        <authorList>
            <person name="Seth-Smith H.M."/>
        </authorList>
    </citation>
    <scope>NUCLEOTIDE SEQUENCE</scope>
    <source>
        <strain evidence="2">Y69</strain>
    </source>
</reference>
<evidence type="ECO:0000313" key="2">
    <source>
        <dbReference type="EMBL" id="CAX67780.1"/>
    </source>
</evidence>
<name>F2Q849_YEREN</name>
<dbReference type="NCBIfam" id="TIGR03363">
    <property type="entry name" value="VI_chp_8"/>
    <property type="match status" value="1"/>
</dbReference>
<evidence type="ECO:0000259" key="1">
    <source>
        <dbReference type="Pfam" id="PF06812"/>
    </source>
</evidence>
<protein>
    <submittedName>
        <fullName evidence="2">ImpA-like protein</fullName>
    </submittedName>
</protein>